<accession>A0AAU2JVM8</accession>
<evidence type="ECO:0000313" key="1">
    <source>
        <dbReference type="EMBL" id="WTU76735.1"/>
    </source>
</evidence>
<dbReference type="InterPro" id="IPR001753">
    <property type="entry name" value="Enoyl-CoA_hydra/iso"/>
</dbReference>
<dbReference type="GO" id="GO:0003824">
    <property type="term" value="F:catalytic activity"/>
    <property type="evidence" value="ECO:0007669"/>
    <property type="project" value="UniProtKB-ARBA"/>
</dbReference>
<dbReference type="Pfam" id="PF00378">
    <property type="entry name" value="ECH_1"/>
    <property type="match status" value="1"/>
</dbReference>
<protein>
    <submittedName>
        <fullName evidence="1">Enoyl-CoA hydratase/isomerase family protein</fullName>
    </submittedName>
</protein>
<dbReference type="InterPro" id="IPR053545">
    <property type="entry name" value="Enoyl-CoA_hydratase-like"/>
</dbReference>
<reference evidence="1" key="1">
    <citation type="submission" date="2022-10" db="EMBL/GenBank/DDBJ databases">
        <title>The complete genomes of actinobacterial strains from the NBC collection.</title>
        <authorList>
            <person name="Joergensen T.S."/>
            <person name="Alvarez Arevalo M."/>
            <person name="Sterndorff E.B."/>
            <person name="Faurdal D."/>
            <person name="Vuksanovic O."/>
            <person name="Mourched A.-S."/>
            <person name="Charusanti P."/>
            <person name="Shaw S."/>
            <person name="Blin K."/>
            <person name="Weber T."/>
        </authorList>
    </citation>
    <scope>NUCLEOTIDE SEQUENCE</scope>
    <source>
        <strain evidence="1">NBC_00049</strain>
    </source>
</reference>
<name>A0AAU2JVM8_9ACTN</name>
<gene>
    <name evidence="1" type="ORF">OG327_27285</name>
</gene>
<dbReference type="CDD" id="cd06558">
    <property type="entry name" value="crotonase-like"/>
    <property type="match status" value="1"/>
</dbReference>
<dbReference type="PANTHER" id="PTHR43459">
    <property type="entry name" value="ENOYL-COA HYDRATASE"/>
    <property type="match status" value="1"/>
</dbReference>
<dbReference type="PANTHER" id="PTHR43459:SF1">
    <property type="entry name" value="EG:BACN32G11.4 PROTEIN"/>
    <property type="match status" value="1"/>
</dbReference>
<dbReference type="Gene3D" id="3.90.226.10">
    <property type="entry name" value="2-enoyl-CoA Hydratase, Chain A, domain 1"/>
    <property type="match status" value="1"/>
</dbReference>
<dbReference type="NCBIfam" id="NF042431">
    <property type="entry name" value="EnCoAhydt_DpgB"/>
    <property type="match status" value="1"/>
</dbReference>
<proteinExistence type="predicted"/>
<dbReference type="InterPro" id="IPR029045">
    <property type="entry name" value="ClpP/crotonase-like_dom_sf"/>
</dbReference>
<dbReference type="SUPFAM" id="SSF52096">
    <property type="entry name" value="ClpP/crotonase"/>
    <property type="match status" value="1"/>
</dbReference>
<dbReference type="AlphaFoldDB" id="A0AAU2JVM8"/>
<sequence>MSPTDAAGAVVEAAGVRLRLDVSRLSEAGLLGALTTEVNGACDRAEDTPDGPAVVVELVGSEPGGPIGGWPAELAIADVNRWERAVRRLERLGAPIVVVADGLCAGPALDVLLTADHRIATPGTRLALAREAGMLWPGMALHRLVQQLGVARVRPLALLGRSLTADRAVELGLVDEIAEDTEAAVAAVTAELAGLSGSELGVQRRLLLDASVSSHEEAIGVHLAACDRTLRRTNAGGGETR</sequence>
<dbReference type="EMBL" id="CP108264">
    <property type="protein sequence ID" value="WTU76735.1"/>
    <property type="molecule type" value="Genomic_DNA"/>
</dbReference>
<organism evidence="1">
    <name type="scientific">Streptomyces sp. NBC_00049</name>
    <dbReference type="NCBI Taxonomy" id="2903617"/>
    <lineage>
        <taxon>Bacteria</taxon>
        <taxon>Bacillati</taxon>
        <taxon>Actinomycetota</taxon>
        <taxon>Actinomycetes</taxon>
        <taxon>Kitasatosporales</taxon>
        <taxon>Streptomycetaceae</taxon>
        <taxon>Streptomyces</taxon>
    </lineage>
</organism>